<evidence type="ECO:0000256" key="8">
    <source>
        <dbReference type="ARBA" id="ARBA00023012"/>
    </source>
</evidence>
<feature type="domain" description="Signal transduction histidine kinase subgroup 3 dimerisation and phosphoacceptor" evidence="10">
    <location>
        <begin position="204"/>
        <end position="267"/>
    </location>
</feature>
<keyword evidence="9" id="KW-1133">Transmembrane helix</keyword>
<organism evidence="11 12">
    <name type="scientific">Candidatus Corynebacterium avicola</name>
    <dbReference type="NCBI Taxonomy" id="2838527"/>
    <lineage>
        <taxon>Bacteria</taxon>
        <taxon>Bacillati</taxon>
        <taxon>Actinomycetota</taxon>
        <taxon>Actinomycetes</taxon>
        <taxon>Mycobacteriales</taxon>
        <taxon>Corynebacteriaceae</taxon>
        <taxon>Corynebacterium</taxon>
    </lineage>
</organism>
<evidence type="ECO:0000313" key="12">
    <source>
        <dbReference type="Proteomes" id="UP000824190"/>
    </source>
</evidence>
<feature type="transmembrane region" description="Helical" evidence="9">
    <location>
        <begin position="21"/>
        <end position="44"/>
    </location>
</feature>
<feature type="transmembrane region" description="Helical" evidence="9">
    <location>
        <begin position="50"/>
        <end position="68"/>
    </location>
</feature>
<dbReference type="Gene3D" id="3.30.565.10">
    <property type="entry name" value="Histidine kinase-like ATPase, C-terminal domain"/>
    <property type="match status" value="1"/>
</dbReference>
<accession>A0A9D1UKC9</accession>
<keyword evidence="6" id="KW-0418">Kinase</keyword>
<proteinExistence type="predicted"/>
<reference evidence="11" key="1">
    <citation type="journal article" date="2021" name="PeerJ">
        <title>Extensive microbial diversity within the chicken gut microbiome revealed by metagenomics and culture.</title>
        <authorList>
            <person name="Gilroy R."/>
            <person name="Ravi A."/>
            <person name="Getino M."/>
            <person name="Pursley I."/>
            <person name="Horton D.L."/>
            <person name="Alikhan N.F."/>
            <person name="Baker D."/>
            <person name="Gharbi K."/>
            <person name="Hall N."/>
            <person name="Watson M."/>
            <person name="Adriaenssens E.M."/>
            <person name="Foster-Nyarko E."/>
            <person name="Jarju S."/>
            <person name="Secka A."/>
            <person name="Antonio M."/>
            <person name="Oren A."/>
            <person name="Chaudhuri R.R."/>
            <person name="La Ragione R."/>
            <person name="Hildebrand F."/>
            <person name="Pallen M.J."/>
        </authorList>
    </citation>
    <scope>NUCLEOTIDE SEQUENCE</scope>
    <source>
        <strain evidence="11">CHK32-1732</strain>
    </source>
</reference>
<dbReference type="InterPro" id="IPR036890">
    <property type="entry name" value="HATPase_C_sf"/>
</dbReference>
<feature type="transmembrane region" description="Helical" evidence="9">
    <location>
        <begin position="162"/>
        <end position="182"/>
    </location>
</feature>
<keyword evidence="5" id="KW-0547">Nucleotide-binding</keyword>
<evidence type="ECO:0000256" key="6">
    <source>
        <dbReference type="ARBA" id="ARBA00022777"/>
    </source>
</evidence>
<dbReference type="GO" id="GO:0000155">
    <property type="term" value="F:phosphorelay sensor kinase activity"/>
    <property type="evidence" value="ECO:0007669"/>
    <property type="project" value="InterPro"/>
</dbReference>
<dbReference type="GO" id="GO:0005524">
    <property type="term" value="F:ATP binding"/>
    <property type="evidence" value="ECO:0007669"/>
    <property type="project" value="UniProtKB-KW"/>
</dbReference>
<keyword evidence="3" id="KW-0597">Phosphoprotein</keyword>
<evidence type="ECO:0000256" key="3">
    <source>
        <dbReference type="ARBA" id="ARBA00022553"/>
    </source>
</evidence>
<dbReference type="Proteomes" id="UP000824190">
    <property type="component" value="Unassembled WGS sequence"/>
</dbReference>
<sequence length="417" mass="44495">MPEALNWRTRCRTWTVRGLTVPVVDLCFAAFFLFATVIALTLPLEYGWSLSYALNVLLHVGLTVAQLFRRVRARTSLIATGVMLAAYAVLVALSPVNLGISLIIISAPASVFAAARWVPHWGWGAATLAAALVGSLANPVAIHGLTNSTYPTTPTPSGNTPSWSVTAVVASVIVVTLSYAIAVQLRGRAEKQVSEIRTAVAEDRLRISRELHDLVGHGLTAVKIQAQTAKAIGTPEAAEQALDAVITASTTSLDDVRSMVSRLREDESLPLVAEPSRLFELIEETRGNGIELTTSVPSPKELEDATADWPLPTRLVFIRVITEALTNIVRHSAGTAELHVAVGGGACTIRTSNACQVVQDAPAHVSNGGHGLIGIRERVDELGGTLDHQISEGQFVLDVWFPVPSEPTAPTDPQEAR</sequence>
<dbReference type="GO" id="GO:0016020">
    <property type="term" value="C:membrane"/>
    <property type="evidence" value="ECO:0007669"/>
    <property type="project" value="InterPro"/>
</dbReference>
<protein>
    <recommendedName>
        <fullName evidence="2">histidine kinase</fullName>
        <ecNumber evidence="2">2.7.13.3</ecNumber>
    </recommendedName>
</protein>
<dbReference type="PANTHER" id="PTHR24421:SF10">
    <property type="entry name" value="NITRATE_NITRITE SENSOR PROTEIN NARQ"/>
    <property type="match status" value="1"/>
</dbReference>
<comment type="catalytic activity">
    <reaction evidence="1">
        <text>ATP + protein L-histidine = ADP + protein N-phospho-L-histidine.</text>
        <dbReference type="EC" id="2.7.13.3"/>
    </reaction>
</comment>
<dbReference type="PANTHER" id="PTHR24421">
    <property type="entry name" value="NITRATE/NITRITE SENSOR PROTEIN NARX-RELATED"/>
    <property type="match status" value="1"/>
</dbReference>
<keyword evidence="4" id="KW-0808">Transferase</keyword>
<dbReference type="GO" id="GO:0046983">
    <property type="term" value="F:protein dimerization activity"/>
    <property type="evidence" value="ECO:0007669"/>
    <property type="project" value="InterPro"/>
</dbReference>
<dbReference type="EC" id="2.7.13.3" evidence="2"/>
<evidence type="ECO:0000256" key="2">
    <source>
        <dbReference type="ARBA" id="ARBA00012438"/>
    </source>
</evidence>
<evidence type="ECO:0000256" key="7">
    <source>
        <dbReference type="ARBA" id="ARBA00022840"/>
    </source>
</evidence>
<dbReference type="AlphaFoldDB" id="A0A9D1UKC9"/>
<evidence type="ECO:0000256" key="4">
    <source>
        <dbReference type="ARBA" id="ARBA00022679"/>
    </source>
</evidence>
<keyword evidence="9" id="KW-0812">Transmembrane</keyword>
<dbReference type="InterPro" id="IPR050482">
    <property type="entry name" value="Sensor_HK_TwoCompSys"/>
</dbReference>
<name>A0A9D1UKC9_9CORY</name>
<evidence type="ECO:0000259" key="10">
    <source>
        <dbReference type="Pfam" id="PF07730"/>
    </source>
</evidence>
<keyword evidence="8" id="KW-0902">Two-component regulatory system</keyword>
<feature type="transmembrane region" description="Helical" evidence="9">
    <location>
        <begin position="99"/>
        <end position="118"/>
    </location>
</feature>
<feature type="transmembrane region" description="Helical" evidence="9">
    <location>
        <begin position="125"/>
        <end position="142"/>
    </location>
</feature>
<evidence type="ECO:0000256" key="5">
    <source>
        <dbReference type="ARBA" id="ARBA00022741"/>
    </source>
</evidence>
<feature type="transmembrane region" description="Helical" evidence="9">
    <location>
        <begin position="75"/>
        <end position="93"/>
    </location>
</feature>
<evidence type="ECO:0000256" key="9">
    <source>
        <dbReference type="SAM" id="Phobius"/>
    </source>
</evidence>
<dbReference type="InterPro" id="IPR011712">
    <property type="entry name" value="Sig_transdc_His_kin_sub3_dim/P"/>
</dbReference>
<reference evidence="11" key="2">
    <citation type="submission" date="2021-04" db="EMBL/GenBank/DDBJ databases">
        <authorList>
            <person name="Gilroy R."/>
        </authorList>
    </citation>
    <scope>NUCLEOTIDE SEQUENCE</scope>
    <source>
        <strain evidence="11">CHK32-1732</strain>
    </source>
</reference>
<dbReference type="CDD" id="cd16917">
    <property type="entry name" value="HATPase_UhpB-NarQ-NarX-like"/>
    <property type="match status" value="1"/>
</dbReference>
<gene>
    <name evidence="11" type="ORF">H9870_02910</name>
</gene>
<dbReference type="Gene3D" id="1.20.5.1930">
    <property type="match status" value="1"/>
</dbReference>
<evidence type="ECO:0000256" key="1">
    <source>
        <dbReference type="ARBA" id="ARBA00000085"/>
    </source>
</evidence>
<evidence type="ECO:0000313" key="11">
    <source>
        <dbReference type="EMBL" id="HIW90598.1"/>
    </source>
</evidence>
<comment type="caution">
    <text evidence="11">The sequence shown here is derived from an EMBL/GenBank/DDBJ whole genome shotgun (WGS) entry which is preliminary data.</text>
</comment>
<keyword evidence="9" id="KW-0472">Membrane</keyword>
<keyword evidence="7" id="KW-0067">ATP-binding</keyword>
<dbReference type="EMBL" id="DXGC01000027">
    <property type="protein sequence ID" value="HIW90598.1"/>
    <property type="molecule type" value="Genomic_DNA"/>
</dbReference>
<dbReference type="Pfam" id="PF07730">
    <property type="entry name" value="HisKA_3"/>
    <property type="match status" value="1"/>
</dbReference>